<dbReference type="InParanoid" id="A0A1X2HL16"/>
<organism evidence="1 2">
    <name type="scientific">Syncephalastrum racemosum</name>
    <name type="common">Filamentous fungus</name>
    <dbReference type="NCBI Taxonomy" id="13706"/>
    <lineage>
        <taxon>Eukaryota</taxon>
        <taxon>Fungi</taxon>
        <taxon>Fungi incertae sedis</taxon>
        <taxon>Mucoromycota</taxon>
        <taxon>Mucoromycotina</taxon>
        <taxon>Mucoromycetes</taxon>
        <taxon>Mucorales</taxon>
        <taxon>Syncephalastraceae</taxon>
        <taxon>Syncephalastrum</taxon>
    </lineage>
</organism>
<dbReference type="AlphaFoldDB" id="A0A1X2HL16"/>
<evidence type="ECO:0000313" key="1">
    <source>
        <dbReference type="EMBL" id="ORY99972.1"/>
    </source>
</evidence>
<comment type="caution">
    <text evidence="1">The sequence shown here is derived from an EMBL/GenBank/DDBJ whole genome shotgun (WGS) entry which is preliminary data.</text>
</comment>
<evidence type="ECO:0000313" key="2">
    <source>
        <dbReference type="Proteomes" id="UP000242180"/>
    </source>
</evidence>
<protein>
    <submittedName>
        <fullName evidence="1">Uncharacterized protein</fullName>
    </submittedName>
</protein>
<dbReference type="EMBL" id="MCGN01000002">
    <property type="protein sequence ID" value="ORY99972.1"/>
    <property type="molecule type" value="Genomic_DNA"/>
</dbReference>
<sequence>MSYITRCTTGLLTIAQGLGAMRSRTNVPRQYSTTFMASGAVEAMQQQQHGCTATVFRCIRKTNPLATILNSQAARSMRLIAWQRQSGSREFPFSIEWKTVPDRIISLLDILIQWLTNPSTCENIDLWLNLWDLSDADIFKHGQRKVEISKCGAAFHIE</sequence>
<reference evidence="1 2" key="1">
    <citation type="submission" date="2016-07" db="EMBL/GenBank/DDBJ databases">
        <title>Pervasive Adenine N6-methylation of Active Genes in Fungi.</title>
        <authorList>
            <consortium name="DOE Joint Genome Institute"/>
            <person name="Mondo S.J."/>
            <person name="Dannebaum R.O."/>
            <person name="Kuo R.C."/>
            <person name="Labutti K."/>
            <person name="Haridas S."/>
            <person name="Kuo A."/>
            <person name="Salamov A."/>
            <person name="Ahrendt S.R."/>
            <person name="Lipzen A."/>
            <person name="Sullivan W."/>
            <person name="Andreopoulos W.B."/>
            <person name="Clum A."/>
            <person name="Lindquist E."/>
            <person name="Daum C."/>
            <person name="Ramamoorthy G.K."/>
            <person name="Gryganskyi A."/>
            <person name="Culley D."/>
            <person name="Magnuson J.K."/>
            <person name="James T.Y."/>
            <person name="O'Malley M.A."/>
            <person name="Stajich J.E."/>
            <person name="Spatafora J.W."/>
            <person name="Visel A."/>
            <person name="Grigoriev I.V."/>
        </authorList>
    </citation>
    <scope>NUCLEOTIDE SEQUENCE [LARGE SCALE GENOMIC DNA]</scope>
    <source>
        <strain evidence="1 2">NRRL 2496</strain>
    </source>
</reference>
<keyword evidence="2" id="KW-1185">Reference proteome</keyword>
<name>A0A1X2HL16_SYNRA</name>
<dbReference type="Proteomes" id="UP000242180">
    <property type="component" value="Unassembled WGS sequence"/>
</dbReference>
<gene>
    <name evidence="1" type="ORF">BCR43DRAFT_501892</name>
</gene>
<accession>A0A1X2HL16</accession>
<proteinExistence type="predicted"/>